<accession>A0A553JU77</accession>
<evidence type="ECO:0000256" key="1">
    <source>
        <dbReference type="SAM" id="Phobius"/>
    </source>
</evidence>
<protein>
    <submittedName>
        <fullName evidence="2">Type II secretion system protein</fullName>
    </submittedName>
</protein>
<keyword evidence="1" id="KW-0812">Transmembrane</keyword>
<dbReference type="OrthoDB" id="5902365at2"/>
<gene>
    <name evidence="2" type="ORF">FN961_03260</name>
</gene>
<sequence length="162" mass="16932">MKKQNGFTLIELVVVIIILGILAVTAAPKFINLQSDARASTLDGMKAALQGANTILYSKAAIQGKEKDANAADANNVDTTGDGTDDIKAVYGYVKADVAEIGKVLESDGSEWTIAVPGALSAADIIIYPADITPSATKKCFVEYTDATATTLPDYDVVADNC</sequence>
<dbReference type="SUPFAM" id="SSF54523">
    <property type="entry name" value="Pili subunits"/>
    <property type="match status" value="1"/>
</dbReference>
<keyword evidence="1" id="KW-1133">Transmembrane helix</keyword>
<dbReference type="RefSeq" id="WP_143563102.1">
    <property type="nucleotide sequence ID" value="NZ_BMPL01000002.1"/>
</dbReference>
<name>A0A553JU77_SHEHA</name>
<comment type="caution">
    <text evidence="2">The sequence shown here is derived from an EMBL/GenBank/DDBJ whole genome shotgun (WGS) entry which is preliminary data.</text>
</comment>
<feature type="transmembrane region" description="Helical" evidence="1">
    <location>
        <begin position="12"/>
        <end position="31"/>
    </location>
</feature>
<evidence type="ECO:0000313" key="3">
    <source>
        <dbReference type="Proteomes" id="UP000318126"/>
    </source>
</evidence>
<dbReference type="Gene3D" id="3.30.700.10">
    <property type="entry name" value="Glycoprotein, Type 4 Pilin"/>
    <property type="match status" value="1"/>
</dbReference>
<reference evidence="3" key="1">
    <citation type="submission" date="2019-07" db="EMBL/GenBank/DDBJ databases">
        <title>Shewanella sp. YLB-08 draft genomic sequence.</title>
        <authorList>
            <person name="Yu L."/>
        </authorList>
    </citation>
    <scope>NUCLEOTIDE SEQUENCE [LARGE SCALE GENOMIC DNA]</scope>
    <source>
        <strain evidence="3">JCM 20706</strain>
    </source>
</reference>
<proteinExistence type="predicted"/>
<organism evidence="2 3">
    <name type="scientific">Shewanella hanedai</name>
    <name type="common">Alteromonas hanedai</name>
    <dbReference type="NCBI Taxonomy" id="25"/>
    <lineage>
        <taxon>Bacteria</taxon>
        <taxon>Pseudomonadati</taxon>
        <taxon>Pseudomonadota</taxon>
        <taxon>Gammaproteobacteria</taxon>
        <taxon>Alteromonadales</taxon>
        <taxon>Shewanellaceae</taxon>
        <taxon>Shewanella</taxon>
    </lineage>
</organism>
<dbReference type="EMBL" id="VKGK01000002">
    <property type="protein sequence ID" value="TRY16007.1"/>
    <property type="molecule type" value="Genomic_DNA"/>
</dbReference>
<dbReference type="AlphaFoldDB" id="A0A553JU77"/>
<dbReference type="NCBIfam" id="TIGR02532">
    <property type="entry name" value="IV_pilin_GFxxxE"/>
    <property type="match status" value="1"/>
</dbReference>
<evidence type="ECO:0000313" key="2">
    <source>
        <dbReference type="EMBL" id="TRY16007.1"/>
    </source>
</evidence>
<dbReference type="InterPro" id="IPR012902">
    <property type="entry name" value="N_methyl_site"/>
</dbReference>
<keyword evidence="1" id="KW-0472">Membrane</keyword>
<dbReference type="InterPro" id="IPR045584">
    <property type="entry name" value="Pilin-like"/>
</dbReference>
<dbReference type="Pfam" id="PF07963">
    <property type="entry name" value="N_methyl"/>
    <property type="match status" value="1"/>
</dbReference>
<keyword evidence="3" id="KW-1185">Reference proteome</keyword>
<dbReference type="Proteomes" id="UP000318126">
    <property type="component" value="Unassembled WGS sequence"/>
</dbReference>